<organism evidence="2 3">
    <name type="scientific">[Clostridium] cellulosi</name>
    <dbReference type="NCBI Taxonomy" id="29343"/>
    <lineage>
        <taxon>Bacteria</taxon>
        <taxon>Bacillati</taxon>
        <taxon>Bacillota</taxon>
        <taxon>Clostridia</taxon>
        <taxon>Eubacteriales</taxon>
        <taxon>Oscillospiraceae</taxon>
        <taxon>Oscillospiraceae incertae sedis</taxon>
    </lineage>
</organism>
<dbReference type="STRING" id="29343.CCDG5_1892"/>
<name>A0A078KR60_9FIRM</name>
<dbReference type="HOGENOM" id="CLU_1376090_0_0_9"/>
<evidence type="ECO:0000256" key="1">
    <source>
        <dbReference type="ARBA" id="ARBA00005397"/>
    </source>
</evidence>
<evidence type="ECO:0000313" key="3">
    <source>
        <dbReference type="Proteomes" id="UP000032431"/>
    </source>
</evidence>
<evidence type="ECO:0008006" key="4">
    <source>
        <dbReference type="Google" id="ProtNLM"/>
    </source>
</evidence>
<dbReference type="KEGG" id="ccel:CCDG5_1892"/>
<protein>
    <recommendedName>
        <fullName evidence="4">Negative regulator of genetic competence</fullName>
    </recommendedName>
</protein>
<sequence>MNIQKVGPDRLRIQLDPKDLDKYDLDYYSISKESPGTRRLLKEILSEAQKNGFSTQRCKLLLEVLPGKNSGCVIYITKSHCEAMEQHINSNSFRRKGSYVFSCESLEDAISAIGHFADFPDLPIQSSALYCFNNKYYLIFSPVILGLDRDRLAALLAALSEYGSAENCSSVYEAMLEEHGTVIIKTRAIENFIRYFHY</sequence>
<dbReference type="Pfam" id="PF05389">
    <property type="entry name" value="MecA"/>
    <property type="match status" value="1"/>
</dbReference>
<dbReference type="PANTHER" id="PTHR39161:SF1">
    <property type="entry name" value="ADAPTER PROTEIN MECA 1"/>
    <property type="match status" value="1"/>
</dbReference>
<gene>
    <name evidence="2" type="ORF">CCDG5_1892</name>
</gene>
<dbReference type="InterPro" id="IPR008681">
    <property type="entry name" value="Neg-reg_MecA"/>
</dbReference>
<proteinExistence type="inferred from homology"/>
<dbReference type="PATRIC" id="fig|29343.3.peg.1985"/>
<dbReference type="Gene3D" id="3.30.70.1950">
    <property type="match status" value="1"/>
</dbReference>
<comment type="similarity">
    <text evidence="1">Belongs to the MecA family.</text>
</comment>
<keyword evidence="3" id="KW-1185">Reference proteome</keyword>
<reference evidence="3" key="1">
    <citation type="submission" date="2014-07" db="EMBL/GenBank/DDBJ databases">
        <authorList>
            <person name="Wibberg D."/>
        </authorList>
    </citation>
    <scope>NUCLEOTIDE SEQUENCE [LARGE SCALE GENOMIC DNA]</scope>
    <source>
        <strain evidence="3">DG5</strain>
    </source>
</reference>
<dbReference type="PANTHER" id="PTHR39161">
    <property type="entry name" value="ADAPTER PROTEIN MECA"/>
    <property type="match status" value="1"/>
</dbReference>
<evidence type="ECO:0000313" key="2">
    <source>
        <dbReference type="EMBL" id="CDZ24987.1"/>
    </source>
</evidence>
<dbReference type="InterPro" id="IPR038471">
    <property type="entry name" value="MecA_C_sf"/>
</dbReference>
<dbReference type="EMBL" id="LM995447">
    <property type="protein sequence ID" value="CDZ24987.1"/>
    <property type="molecule type" value="Genomic_DNA"/>
</dbReference>
<dbReference type="AlphaFoldDB" id="A0A078KR60"/>
<dbReference type="Proteomes" id="UP000032431">
    <property type="component" value="Chromosome I"/>
</dbReference>
<accession>A0A078KR60</accession>